<dbReference type="RefSeq" id="WP_204466924.1">
    <property type="nucleotide sequence ID" value="NZ_JAFBCV010000010.1"/>
</dbReference>
<evidence type="ECO:0000256" key="4">
    <source>
        <dbReference type="ARBA" id="ARBA00022857"/>
    </source>
</evidence>
<name>A0ABS2SW61_9BACI</name>
<comment type="cofactor">
    <cofactor evidence="6">
        <name>FAD</name>
        <dbReference type="ChEBI" id="CHEBI:57692"/>
    </cofactor>
    <text evidence="6">Binds 1 FAD per subunit.</text>
</comment>
<dbReference type="PANTHER" id="PTHR48105">
    <property type="entry name" value="THIOREDOXIN REDUCTASE 1-RELATED-RELATED"/>
    <property type="match status" value="1"/>
</dbReference>
<dbReference type="EC" id="1.18.1.2" evidence="6"/>
<comment type="caution">
    <text evidence="6">Lacks conserved residue(s) required for the propagation of feature annotation.</text>
</comment>
<keyword evidence="9" id="KW-1185">Reference proteome</keyword>
<evidence type="ECO:0000256" key="5">
    <source>
        <dbReference type="ARBA" id="ARBA00023002"/>
    </source>
</evidence>
<dbReference type="HAMAP" id="MF_01685">
    <property type="entry name" value="FENR2"/>
    <property type="match status" value="1"/>
</dbReference>
<feature type="binding site" evidence="6">
    <location>
        <position position="332"/>
    </location>
    <ligand>
        <name>FAD</name>
        <dbReference type="ChEBI" id="CHEBI:57692"/>
    </ligand>
</feature>
<feature type="binding site" evidence="6">
    <location>
        <position position="37"/>
    </location>
    <ligand>
        <name>FAD</name>
        <dbReference type="ChEBI" id="CHEBI:57692"/>
    </ligand>
</feature>
<dbReference type="SUPFAM" id="SSF51905">
    <property type="entry name" value="FAD/NAD(P)-binding domain"/>
    <property type="match status" value="1"/>
</dbReference>
<dbReference type="PRINTS" id="PR00368">
    <property type="entry name" value="FADPNR"/>
</dbReference>
<dbReference type="InterPro" id="IPR036188">
    <property type="entry name" value="FAD/NAD-bd_sf"/>
</dbReference>
<feature type="binding site" evidence="6">
    <location>
        <position position="124"/>
    </location>
    <ligand>
        <name>FAD</name>
        <dbReference type="ChEBI" id="CHEBI:57692"/>
    </ligand>
</feature>
<organism evidence="8 9">
    <name type="scientific">Shouchella xiaoxiensis</name>
    <dbReference type="NCBI Taxonomy" id="766895"/>
    <lineage>
        <taxon>Bacteria</taxon>
        <taxon>Bacillati</taxon>
        <taxon>Bacillota</taxon>
        <taxon>Bacilli</taxon>
        <taxon>Bacillales</taxon>
        <taxon>Bacillaceae</taxon>
        <taxon>Shouchella</taxon>
    </lineage>
</organism>
<evidence type="ECO:0000256" key="3">
    <source>
        <dbReference type="ARBA" id="ARBA00022827"/>
    </source>
</evidence>
<keyword evidence="3 6" id="KW-0274">FAD</keyword>
<sequence>MTNTLELYDLTIVGGGPAGLFATFYSGMRDMKTKLIEAQAYLGGRLNSYPKKMIWDVGGLLPTRADQLIESLVAQAETFQPTIVLNQQIEQLERCPDGHLIVTSHTGERHYTRTLLLSVGYGVIKFSKLDLADVEKYEVTNLHYSVTDLEQFRQKRVLISGGGNSAVDWANELEPIAKAVTVVHRRDQFAGHEKSVKKMNQSTIKIKTPYIIRKVNGTQTHIQTAEITKLNEDGESLDTTENLPVDAIIVNHGLQSDLGQLKQWGLEMDERHILVNDKLETTIDGVYAAGDTAKFSNKINLLAGAFTDAAVAVNHAKTYIKPEAKNDIFISSHNAIFTEKNRALGVPEEDL</sequence>
<comment type="subunit">
    <text evidence="1 6">Homodimer.</text>
</comment>
<dbReference type="InterPro" id="IPR023753">
    <property type="entry name" value="FAD/NAD-binding_dom"/>
</dbReference>
<dbReference type="Pfam" id="PF07992">
    <property type="entry name" value="Pyr_redox_2"/>
    <property type="match status" value="1"/>
</dbReference>
<evidence type="ECO:0000256" key="1">
    <source>
        <dbReference type="ARBA" id="ARBA00011738"/>
    </source>
</evidence>
<evidence type="ECO:0000256" key="6">
    <source>
        <dbReference type="HAMAP-Rule" id="MF_01685"/>
    </source>
</evidence>
<evidence type="ECO:0000313" key="9">
    <source>
        <dbReference type="Proteomes" id="UP001179280"/>
    </source>
</evidence>
<feature type="binding site" evidence="6">
    <location>
        <position position="89"/>
    </location>
    <ligand>
        <name>FAD</name>
        <dbReference type="ChEBI" id="CHEBI:57692"/>
    </ligand>
</feature>
<feature type="binding site" evidence="6">
    <location>
        <position position="49"/>
    </location>
    <ligand>
        <name>FAD</name>
        <dbReference type="ChEBI" id="CHEBI:57692"/>
    </ligand>
</feature>
<gene>
    <name evidence="8" type="ORF">JOC54_003023</name>
</gene>
<keyword evidence="4 6" id="KW-0521">NADP</keyword>
<proteinExistence type="inferred from homology"/>
<comment type="similarity">
    <text evidence="6">Belongs to the ferredoxin--NADP reductase type 2 family.</text>
</comment>
<accession>A0ABS2SW61</accession>
<dbReference type="EMBL" id="JAFBCV010000010">
    <property type="protein sequence ID" value="MBM7839743.1"/>
    <property type="molecule type" value="Genomic_DNA"/>
</dbReference>
<dbReference type="PRINTS" id="PR00469">
    <property type="entry name" value="PNDRDTASEII"/>
</dbReference>
<evidence type="ECO:0000259" key="7">
    <source>
        <dbReference type="Pfam" id="PF07992"/>
    </source>
</evidence>
<evidence type="ECO:0000313" key="8">
    <source>
        <dbReference type="EMBL" id="MBM7839743.1"/>
    </source>
</evidence>
<reference evidence="8" key="1">
    <citation type="submission" date="2021-01" db="EMBL/GenBank/DDBJ databases">
        <title>Genomic Encyclopedia of Type Strains, Phase IV (KMG-IV): sequencing the most valuable type-strain genomes for metagenomic binning, comparative biology and taxonomic classification.</title>
        <authorList>
            <person name="Goeker M."/>
        </authorList>
    </citation>
    <scope>NUCLEOTIDE SEQUENCE</scope>
    <source>
        <strain evidence="8">DSM 21943</strain>
    </source>
</reference>
<comment type="caution">
    <text evidence="8">The sequence shown here is derived from an EMBL/GenBank/DDBJ whole genome shotgun (WGS) entry which is preliminary data.</text>
</comment>
<dbReference type="Proteomes" id="UP001179280">
    <property type="component" value="Unassembled WGS sequence"/>
</dbReference>
<comment type="catalytic activity">
    <reaction evidence="6">
        <text>2 reduced [2Fe-2S]-[ferredoxin] + NADP(+) + H(+) = 2 oxidized [2Fe-2S]-[ferredoxin] + NADPH</text>
        <dbReference type="Rhea" id="RHEA:20125"/>
        <dbReference type="Rhea" id="RHEA-COMP:10000"/>
        <dbReference type="Rhea" id="RHEA-COMP:10001"/>
        <dbReference type="ChEBI" id="CHEBI:15378"/>
        <dbReference type="ChEBI" id="CHEBI:33737"/>
        <dbReference type="ChEBI" id="CHEBI:33738"/>
        <dbReference type="ChEBI" id="CHEBI:57783"/>
        <dbReference type="ChEBI" id="CHEBI:58349"/>
        <dbReference type="EC" id="1.18.1.2"/>
    </reaction>
</comment>
<dbReference type="InterPro" id="IPR022890">
    <property type="entry name" value="Fd--NADP_Rdtase_type_2"/>
</dbReference>
<dbReference type="InterPro" id="IPR050097">
    <property type="entry name" value="Ferredoxin-NADP_redctase_2"/>
</dbReference>
<feature type="domain" description="FAD/NAD(P)-binding" evidence="7">
    <location>
        <begin position="8"/>
        <end position="305"/>
    </location>
</feature>
<protein>
    <recommendedName>
        <fullName evidence="6">Ferredoxin--NADP reductase</fullName>
        <shortName evidence="6">FNR</shortName>
        <shortName evidence="6">Fd-NADP(+) reductase</shortName>
        <ecNumber evidence="6">1.18.1.2</ecNumber>
    </recommendedName>
</protein>
<keyword evidence="5 6" id="KW-0560">Oxidoreductase</keyword>
<dbReference type="Gene3D" id="3.50.50.60">
    <property type="entry name" value="FAD/NAD(P)-binding domain"/>
    <property type="match status" value="2"/>
</dbReference>
<dbReference type="GO" id="GO:0004791">
    <property type="term" value="F:thioredoxin-disulfide reductase (NADPH) activity"/>
    <property type="evidence" value="ECO:0007669"/>
    <property type="project" value="UniProtKB-EC"/>
</dbReference>
<feature type="binding site" evidence="6">
    <location>
        <position position="291"/>
    </location>
    <ligand>
        <name>FAD</name>
        <dbReference type="ChEBI" id="CHEBI:57692"/>
    </ligand>
</feature>
<keyword evidence="2 6" id="KW-0285">Flavoprotein</keyword>
<evidence type="ECO:0000256" key="2">
    <source>
        <dbReference type="ARBA" id="ARBA00022630"/>
    </source>
</evidence>